<sequence length="94" mass="10532">MESVAAERGTPLPEALCFEERAGLVRVRQMREADAVIGAELISFTQIGGSRKTVQGVRLRSEAQPTRFRSTDTLISEVKIVGYEYSTYFQICRC</sequence>
<accession>A0ABT3ZTV9</accession>
<proteinExistence type="predicted"/>
<dbReference type="Proteomes" id="UP001082899">
    <property type="component" value="Unassembled WGS sequence"/>
</dbReference>
<name>A0ABT3ZTV9_9BURK</name>
<reference evidence="1" key="1">
    <citation type="submission" date="2022-11" db="EMBL/GenBank/DDBJ databases">
        <title>Robbsia betulipollinis sp. nov., isolated from pollen of birch (Betula pendula).</title>
        <authorList>
            <person name="Shi H."/>
            <person name="Ambika Manirajan B."/>
            <person name="Ratering S."/>
            <person name="Geissler-Plaum R."/>
            <person name="Schnell S."/>
        </authorList>
    </citation>
    <scope>NUCLEOTIDE SEQUENCE</scope>
    <source>
        <strain evidence="1">Bb-Pol-6</strain>
    </source>
</reference>
<protein>
    <submittedName>
        <fullName evidence="1">Uncharacterized protein</fullName>
    </submittedName>
</protein>
<gene>
    <name evidence="1" type="ORF">OVY01_19305</name>
</gene>
<dbReference type="RefSeq" id="WP_267849199.1">
    <property type="nucleotide sequence ID" value="NZ_JAPMXC010000010.1"/>
</dbReference>
<dbReference type="EMBL" id="JAPMXC010000010">
    <property type="protein sequence ID" value="MCY0389298.1"/>
    <property type="molecule type" value="Genomic_DNA"/>
</dbReference>
<evidence type="ECO:0000313" key="2">
    <source>
        <dbReference type="Proteomes" id="UP001082899"/>
    </source>
</evidence>
<evidence type="ECO:0000313" key="1">
    <source>
        <dbReference type="EMBL" id="MCY0389298.1"/>
    </source>
</evidence>
<organism evidence="1 2">
    <name type="scientific">Robbsia betulipollinis</name>
    <dbReference type="NCBI Taxonomy" id="2981849"/>
    <lineage>
        <taxon>Bacteria</taxon>
        <taxon>Pseudomonadati</taxon>
        <taxon>Pseudomonadota</taxon>
        <taxon>Betaproteobacteria</taxon>
        <taxon>Burkholderiales</taxon>
        <taxon>Burkholderiaceae</taxon>
        <taxon>Robbsia</taxon>
    </lineage>
</organism>
<keyword evidence="2" id="KW-1185">Reference proteome</keyword>
<comment type="caution">
    <text evidence="1">The sequence shown here is derived from an EMBL/GenBank/DDBJ whole genome shotgun (WGS) entry which is preliminary data.</text>
</comment>